<dbReference type="Gene3D" id="1.10.530.10">
    <property type="match status" value="1"/>
</dbReference>
<dbReference type="EMBL" id="CP117826">
    <property type="protein sequence ID" value="XCC62467.1"/>
    <property type="molecule type" value="Genomic_DNA"/>
</dbReference>
<feature type="signal peptide" evidence="1">
    <location>
        <begin position="1"/>
        <end position="31"/>
    </location>
</feature>
<organism evidence="3">
    <name type="scientific">Christensenella massiliensis</name>
    <dbReference type="NCBI Taxonomy" id="1805714"/>
    <lineage>
        <taxon>Bacteria</taxon>
        <taxon>Bacillati</taxon>
        <taxon>Bacillota</taxon>
        <taxon>Clostridia</taxon>
        <taxon>Christensenellales</taxon>
        <taxon>Christensenellaceae</taxon>
        <taxon>Christensenella</taxon>
    </lineage>
</organism>
<evidence type="ECO:0000256" key="1">
    <source>
        <dbReference type="SAM" id="SignalP"/>
    </source>
</evidence>
<evidence type="ECO:0000259" key="2">
    <source>
        <dbReference type="SMART" id="SM00047"/>
    </source>
</evidence>
<evidence type="ECO:0000313" key="3">
    <source>
        <dbReference type="EMBL" id="XCC62467.1"/>
    </source>
</evidence>
<feature type="chain" id="PRO_5043806635" evidence="1">
    <location>
        <begin position="32"/>
        <end position="221"/>
    </location>
</feature>
<reference evidence="3" key="1">
    <citation type="submission" date="2023-02" db="EMBL/GenBank/DDBJ databases">
        <title>Gut commensal Christensenella minuta modulates host metabolism via a new class of secondary bile acids.</title>
        <authorList>
            <person name="Liu C."/>
        </authorList>
    </citation>
    <scope>NUCLEOTIDE SEQUENCE</scope>
    <source>
        <strain evidence="3">CA70</strain>
    </source>
</reference>
<feature type="domain" description="Mannosyl-glycoprotein endo-beta-N-acetylglucosamidase-like" evidence="2">
    <location>
        <begin position="85"/>
        <end position="216"/>
    </location>
</feature>
<accession>A0AAU8A9E9</accession>
<name>A0AAU8A9E9_9FIRM</name>
<proteinExistence type="predicted"/>
<gene>
    <name evidence="3" type="ORF">PUP29_00610</name>
</gene>
<dbReference type="SMART" id="SM00047">
    <property type="entry name" value="LYZ2"/>
    <property type="match status" value="1"/>
</dbReference>
<dbReference type="AlphaFoldDB" id="A0AAU8A9E9"/>
<sequence>MKKAVMKACQVVCTGFLVLAIGVTALPHASAAESTEMQESAEALAESITQAVIETFTDEALSAPYEYAPYGDLTVITGYTAEELETLLEDSGLEGLGAYYADKEQTHGINALFLISVAQLESGFGNSSLARNCNNLGGIKNGNDGYMEFPTKQDCVEYQATLLRDDYLNENGKYYRGKTSKDVSQNYCGGSESWYTQVESLMKRNFGKIQEMREQNGAEAA</sequence>
<protein>
    <submittedName>
        <fullName evidence="3">Glucosaminidase domain-containing protein</fullName>
    </submittedName>
</protein>
<dbReference type="InterPro" id="IPR002901">
    <property type="entry name" value="MGlyc_endo_b_GlcNAc-like_dom"/>
</dbReference>
<dbReference type="Pfam" id="PF01832">
    <property type="entry name" value="Glucosaminidase"/>
    <property type="match status" value="1"/>
</dbReference>
<dbReference type="GO" id="GO:0004040">
    <property type="term" value="F:amidase activity"/>
    <property type="evidence" value="ECO:0007669"/>
    <property type="project" value="InterPro"/>
</dbReference>
<dbReference type="RefSeq" id="WP_079547728.1">
    <property type="nucleotide sequence ID" value="NZ_CP117826.1"/>
</dbReference>
<keyword evidence="1" id="KW-0732">Signal</keyword>